<keyword evidence="1" id="KW-0812">Transmembrane</keyword>
<reference evidence="2 3" key="1">
    <citation type="submission" date="2014-04" db="EMBL/GenBank/DDBJ databases">
        <title>Draft Genome Sequence of Synergistes jonesii.</title>
        <authorList>
            <person name="Coil D.A."/>
            <person name="Eisen J.A."/>
            <person name="Holland-Moritz H.E."/>
        </authorList>
    </citation>
    <scope>NUCLEOTIDE SEQUENCE [LARGE SCALE GENOMIC DNA]</scope>
    <source>
        <strain evidence="2 3">78-1</strain>
    </source>
</reference>
<evidence type="ECO:0000313" key="2">
    <source>
        <dbReference type="EMBL" id="KEJ92811.1"/>
    </source>
</evidence>
<comment type="caution">
    <text evidence="2">The sequence shown here is derived from an EMBL/GenBank/DDBJ whole genome shotgun (WGS) entry which is preliminary data.</text>
</comment>
<proteinExistence type="predicted"/>
<accession>A0A073ITK1</accession>
<dbReference type="eggNOG" id="COG2919">
    <property type="taxonomic scope" value="Bacteria"/>
</dbReference>
<dbReference type="OrthoDB" id="6295at2"/>
<dbReference type="Proteomes" id="UP000027665">
    <property type="component" value="Unassembled WGS sequence"/>
</dbReference>
<organism evidence="2 3">
    <name type="scientific">Synergistes jonesii</name>
    <dbReference type="NCBI Taxonomy" id="2754"/>
    <lineage>
        <taxon>Bacteria</taxon>
        <taxon>Thermotogati</taxon>
        <taxon>Synergistota</taxon>
        <taxon>Synergistia</taxon>
        <taxon>Synergistales</taxon>
        <taxon>Synergistaceae</taxon>
        <taxon>Synergistes</taxon>
    </lineage>
</organism>
<evidence type="ECO:0000313" key="3">
    <source>
        <dbReference type="Proteomes" id="UP000027665"/>
    </source>
</evidence>
<keyword evidence="1" id="KW-0472">Membrane</keyword>
<feature type="transmembrane region" description="Helical" evidence="1">
    <location>
        <begin position="6"/>
        <end position="27"/>
    </location>
</feature>
<gene>
    <name evidence="2" type="ORF">EH55_01120</name>
</gene>
<dbReference type="RefSeq" id="WP_037975119.1">
    <property type="nucleotide sequence ID" value="NZ_CALIAO010000052.1"/>
</dbReference>
<keyword evidence="3" id="KW-1185">Reference proteome</keyword>
<dbReference type="AlphaFoldDB" id="A0A073ITK1"/>
<dbReference type="GeneID" id="90983143"/>
<protein>
    <submittedName>
        <fullName evidence="2">Septum formation initiator</fullName>
    </submittedName>
</protein>
<dbReference type="EMBL" id="JMKI01000016">
    <property type="protein sequence ID" value="KEJ92811.1"/>
    <property type="molecule type" value="Genomic_DNA"/>
</dbReference>
<keyword evidence="1" id="KW-1133">Transmembrane helix</keyword>
<name>A0A073ITK1_9BACT</name>
<sequence>MNAPKLRWVLFTAAVTFLIAVLLTSFFKEIRKVDTLAATLDKRMEELVGEERKTQKLKQDISYYSTPEGISRLATEQFNLVRSGDRIYKIEVTSQDNLQ</sequence>
<dbReference type="STRING" id="2754.EH55_01120"/>
<evidence type="ECO:0000256" key="1">
    <source>
        <dbReference type="SAM" id="Phobius"/>
    </source>
</evidence>